<comment type="caution">
    <text evidence="1">The sequence shown here is derived from an EMBL/GenBank/DDBJ whole genome shotgun (WGS) entry which is preliminary data.</text>
</comment>
<sequence>MAIVCKEICRDASFSKNVSFQIFAVTVIGHPHAVQVPWFDKQGIATMRLARHSAAAADGRTGTLLVSSVHKCPRGEAERMTLHGWLYLFSYGAAKLPLTQRTAAFVNGG</sequence>
<accession>A0ABS8K391</accession>
<dbReference type="EMBL" id="JAJITD010000017">
    <property type="protein sequence ID" value="MCC8396369.1"/>
    <property type="molecule type" value="Genomic_DNA"/>
</dbReference>
<organism evidence="1 2">
    <name type="scientific">Paraburkholderia sejongensis</name>
    <dbReference type="NCBI Taxonomy" id="2886946"/>
    <lineage>
        <taxon>Bacteria</taxon>
        <taxon>Pseudomonadati</taxon>
        <taxon>Pseudomonadota</taxon>
        <taxon>Betaproteobacteria</taxon>
        <taxon>Burkholderiales</taxon>
        <taxon>Burkholderiaceae</taxon>
        <taxon>Paraburkholderia</taxon>
    </lineage>
</organism>
<dbReference type="Proteomes" id="UP001431019">
    <property type="component" value="Unassembled WGS sequence"/>
</dbReference>
<keyword evidence="2" id="KW-1185">Reference proteome</keyword>
<evidence type="ECO:0000313" key="1">
    <source>
        <dbReference type="EMBL" id="MCC8396369.1"/>
    </source>
</evidence>
<dbReference type="RefSeq" id="WP_230512711.1">
    <property type="nucleotide sequence ID" value="NZ_JAJITD010000017.1"/>
</dbReference>
<gene>
    <name evidence="1" type="ORF">LJ656_27640</name>
</gene>
<name>A0ABS8K391_9BURK</name>
<protein>
    <submittedName>
        <fullName evidence="1">Uncharacterized protein</fullName>
    </submittedName>
</protein>
<evidence type="ECO:0000313" key="2">
    <source>
        <dbReference type="Proteomes" id="UP001431019"/>
    </source>
</evidence>
<reference evidence="1 2" key="1">
    <citation type="submission" date="2021-11" db="EMBL/GenBank/DDBJ databases">
        <authorList>
            <person name="Oh E.-T."/>
            <person name="Kim S.-B."/>
        </authorList>
    </citation>
    <scope>NUCLEOTIDE SEQUENCE [LARGE SCALE GENOMIC DNA]</scope>
    <source>
        <strain evidence="1 2">MMS20-SJTR3</strain>
    </source>
</reference>
<proteinExistence type="predicted"/>